<organism evidence="2 3">
    <name type="scientific">Actinomadura geliboluensis</name>
    <dbReference type="NCBI Taxonomy" id="882440"/>
    <lineage>
        <taxon>Bacteria</taxon>
        <taxon>Bacillati</taxon>
        <taxon>Actinomycetota</taxon>
        <taxon>Actinomycetes</taxon>
        <taxon>Streptosporangiales</taxon>
        <taxon>Thermomonosporaceae</taxon>
        <taxon>Actinomadura</taxon>
    </lineage>
</organism>
<name>A0A5S4FX19_9ACTN</name>
<dbReference type="AlphaFoldDB" id="A0A5S4FX19"/>
<feature type="non-terminal residue" evidence="2">
    <location>
        <position position="91"/>
    </location>
</feature>
<sequence length="91" mass="9666">MMEACNDSAPETTTSVRSAFPLDPDEHGANAALTGRPLCFFDPRHGPSVNRVAWAPPGGAPRDVDVCARSRRASVPLPPPVSYSHLTLPTT</sequence>
<evidence type="ECO:0000256" key="1">
    <source>
        <dbReference type="SAM" id="MobiDB-lite"/>
    </source>
</evidence>
<reference evidence="2 3" key="1">
    <citation type="submission" date="2019-05" db="EMBL/GenBank/DDBJ databases">
        <title>Draft genome sequence of Actinomadura geliboluensis A8036.</title>
        <authorList>
            <person name="Saricaoglu S."/>
            <person name="Isik K."/>
        </authorList>
    </citation>
    <scope>NUCLEOTIDE SEQUENCE [LARGE SCALE GENOMIC DNA]</scope>
    <source>
        <strain evidence="2 3">A8036</strain>
    </source>
</reference>
<keyword evidence="3" id="KW-1185">Reference proteome</keyword>
<dbReference type="EMBL" id="VCKZ01000630">
    <property type="protein sequence ID" value="TMR25236.1"/>
    <property type="molecule type" value="Genomic_DNA"/>
</dbReference>
<accession>A0A5S4FX19</accession>
<protein>
    <submittedName>
        <fullName evidence="2">Uncharacterized protein</fullName>
    </submittedName>
</protein>
<proteinExistence type="predicted"/>
<feature type="region of interest" description="Disordered" evidence="1">
    <location>
        <begin position="1"/>
        <end position="28"/>
    </location>
</feature>
<comment type="caution">
    <text evidence="2">The sequence shown here is derived from an EMBL/GenBank/DDBJ whole genome shotgun (WGS) entry which is preliminary data.</text>
</comment>
<evidence type="ECO:0000313" key="2">
    <source>
        <dbReference type="EMBL" id="TMR25236.1"/>
    </source>
</evidence>
<dbReference type="Proteomes" id="UP000305238">
    <property type="component" value="Unassembled WGS sequence"/>
</dbReference>
<gene>
    <name evidence="2" type="ORF">ETD96_42720</name>
</gene>
<evidence type="ECO:0000313" key="3">
    <source>
        <dbReference type="Proteomes" id="UP000305238"/>
    </source>
</evidence>